<dbReference type="InterPro" id="IPR046357">
    <property type="entry name" value="PPIase_dom_sf"/>
</dbReference>
<keyword evidence="17" id="KW-1185">Reference proteome</keyword>
<dbReference type="Gene3D" id="3.10.50.40">
    <property type="match status" value="1"/>
</dbReference>
<dbReference type="GO" id="GO:0016853">
    <property type="term" value="F:isomerase activity"/>
    <property type="evidence" value="ECO:0007669"/>
    <property type="project" value="UniProtKB-KW"/>
</dbReference>
<dbReference type="Proteomes" id="UP001560019">
    <property type="component" value="Unassembled WGS sequence"/>
</dbReference>
<dbReference type="Pfam" id="PF13624">
    <property type="entry name" value="SurA_N_3"/>
    <property type="match status" value="1"/>
</dbReference>
<proteinExistence type="inferred from homology"/>
<dbReference type="Pfam" id="PF13145">
    <property type="entry name" value="Rotamase_2"/>
    <property type="match status" value="1"/>
</dbReference>
<keyword evidence="3" id="KW-1003">Cell membrane</keyword>
<evidence type="ECO:0000313" key="16">
    <source>
        <dbReference type="EMBL" id="MEX5726739.1"/>
    </source>
</evidence>
<evidence type="ECO:0000256" key="13">
    <source>
        <dbReference type="ARBA" id="ARBA00042775"/>
    </source>
</evidence>
<evidence type="ECO:0000256" key="7">
    <source>
        <dbReference type="ARBA" id="ARBA00023136"/>
    </source>
</evidence>
<sequence>MAKSLGKKTGSFIVWIILALLILGLAGFGVGNFGGSVQSIGKVGDTEINVDTYARALQQELRAQATADGGASTFSELESRGIVARVRARVIADTAFDDEANKLGVSIGDERLREEIIAIDAFQGPDGEFDREAYRFALERNGMSETQFEERLRADSARGLVQGAVAGGTVAPASFIDTLLGYVAERRSYAEIALGPDDLATPLPSPGDATLRAYHTENEADFTAPETRRLTYAWITPDMLIDSVEVDEDLLRALYEERRDAYVLPERRLVERLVFESAAEAQSAADRIAAGETDFETLVEARGLELGDIDLGDVTEADLGDAGPAVFALAEPGIAGPVQTDLGPALFRVNAVLAAQETTFEEARDELREAAAFDRTRRLIADMSGDFDDRLAAGATLEDLAGETEMELGKIAVAPGTDTGIAAYAAFREAAAAVTRDDFPELVELDDGGVFALRLDEVVPPRLRPFEEVRDEVEAAWAAEETASRLIARAEALIARLEAGETIDDLGLPVTRHEGLTRNAVTPPALAEALFALDGPGAAAAVPAGAGAVLVVLEEIAPPDPEDPAVALLARSLQSQTAQGMAQDLYGYFGQALIDEAGLTLDQAAINAVHANFR</sequence>
<evidence type="ECO:0000256" key="12">
    <source>
        <dbReference type="ARBA" id="ARBA00040743"/>
    </source>
</evidence>
<reference evidence="16 17" key="1">
    <citation type="submission" date="2024-06" db="EMBL/GenBank/DDBJ databases">
        <title>Genome of Rhodovulum iodosum, a marine photoferrotroph.</title>
        <authorList>
            <person name="Bianchini G."/>
            <person name="Nikeleit V."/>
            <person name="Kappler A."/>
            <person name="Bryce C."/>
            <person name="Sanchez-Baracaldo P."/>
        </authorList>
    </citation>
    <scope>NUCLEOTIDE SEQUENCE [LARGE SCALE GENOMIC DNA]</scope>
    <source>
        <strain evidence="16 17">UT/N1</strain>
    </source>
</reference>
<dbReference type="SUPFAM" id="SSF109998">
    <property type="entry name" value="Triger factor/SurA peptide-binding domain-like"/>
    <property type="match status" value="1"/>
</dbReference>
<dbReference type="RefSeq" id="WP_125404017.1">
    <property type="nucleotide sequence ID" value="NZ_JBEHHI010000001.1"/>
</dbReference>
<evidence type="ECO:0000256" key="4">
    <source>
        <dbReference type="ARBA" id="ARBA00022519"/>
    </source>
</evidence>
<evidence type="ECO:0000256" key="14">
    <source>
        <dbReference type="SAM" id="Phobius"/>
    </source>
</evidence>
<organism evidence="16 17">
    <name type="scientific">Rhodovulum iodosum</name>
    <dbReference type="NCBI Taxonomy" id="68291"/>
    <lineage>
        <taxon>Bacteria</taxon>
        <taxon>Pseudomonadati</taxon>
        <taxon>Pseudomonadota</taxon>
        <taxon>Alphaproteobacteria</taxon>
        <taxon>Rhodobacterales</taxon>
        <taxon>Paracoccaceae</taxon>
        <taxon>Rhodovulum</taxon>
    </lineage>
</organism>
<evidence type="ECO:0000259" key="15">
    <source>
        <dbReference type="Pfam" id="PF13145"/>
    </source>
</evidence>
<comment type="similarity">
    <text evidence="11">Belongs to the PpiD chaperone family.</text>
</comment>
<evidence type="ECO:0000256" key="5">
    <source>
        <dbReference type="ARBA" id="ARBA00022692"/>
    </source>
</evidence>
<keyword evidence="7 14" id="KW-0472">Membrane</keyword>
<name>A0ABV3XNX3_9RHOB</name>
<dbReference type="PANTHER" id="PTHR47529">
    <property type="entry name" value="PEPTIDYL-PROLYL CIS-TRANS ISOMERASE D"/>
    <property type="match status" value="1"/>
</dbReference>
<dbReference type="SUPFAM" id="SSF54534">
    <property type="entry name" value="FKBP-like"/>
    <property type="match status" value="1"/>
</dbReference>
<dbReference type="InterPro" id="IPR000297">
    <property type="entry name" value="PPIase_PpiC"/>
</dbReference>
<evidence type="ECO:0000256" key="8">
    <source>
        <dbReference type="ARBA" id="ARBA00023186"/>
    </source>
</evidence>
<dbReference type="InterPro" id="IPR027304">
    <property type="entry name" value="Trigger_fact/SurA_dom_sf"/>
</dbReference>
<dbReference type="PANTHER" id="PTHR47529:SF1">
    <property type="entry name" value="PERIPLASMIC CHAPERONE PPID"/>
    <property type="match status" value="1"/>
</dbReference>
<evidence type="ECO:0000256" key="6">
    <source>
        <dbReference type="ARBA" id="ARBA00022989"/>
    </source>
</evidence>
<keyword evidence="5 14" id="KW-0812">Transmembrane</keyword>
<evidence type="ECO:0000256" key="9">
    <source>
        <dbReference type="ARBA" id="ARBA00030642"/>
    </source>
</evidence>
<keyword evidence="8" id="KW-0143">Chaperone</keyword>
<protein>
    <recommendedName>
        <fullName evidence="2">Parvulin-like PPIase</fullName>
    </recommendedName>
    <alternativeName>
        <fullName evidence="9">Peptidyl-prolyl cis-trans isomerase plp</fullName>
    </alternativeName>
    <alternativeName>
        <fullName evidence="12">Periplasmic chaperone PpiD</fullName>
    </alternativeName>
    <alternativeName>
        <fullName evidence="13">Periplasmic folding chaperone</fullName>
    </alternativeName>
    <alternativeName>
        <fullName evidence="10">Rotamase plp</fullName>
    </alternativeName>
</protein>
<evidence type="ECO:0000256" key="11">
    <source>
        <dbReference type="ARBA" id="ARBA00038408"/>
    </source>
</evidence>
<keyword evidence="6 14" id="KW-1133">Transmembrane helix</keyword>
<keyword evidence="16" id="KW-0413">Isomerase</keyword>
<dbReference type="InterPro" id="IPR052029">
    <property type="entry name" value="PpiD_chaperone"/>
</dbReference>
<evidence type="ECO:0000313" key="17">
    <source>
        <dbReference type="Proteomes" id="UP001560019"/>
    </source>
</evidence>
<gene>
    <name evidence="16" type="ORF">Ga0609869_000092</name>
</gene>
<dbReference type="Gene3D" id="1.10.4030.10">
    <property type="entry name" value="Porin chaperone SurA, peptide-binding domain"/>
    <property type="match status" value="1"/>
</dbReference>
<keyword evidence="4" id="KW-0997">Cell inner membrane</keyword>
<dbReference type="EMBL" id="JBEHHI010000001">
    <property type="protein sequence ID" value="MEX5726739.1"/>
    <property type="molecule type" value="Genomic_DNA"/>
</dbReference>
<evidence type="ECO:0000256" key="3">
    <source>
        <dbReference type="ARBA" id="ARBA00022475"/>
    </source>
</evidence>
<evidence type="ECO:0000256" key="2">
    <source>
        <dbReference type="ARBA" id="ARBA00018370"/>
    </source>
</evidence>
<feature type="domain" description="PpiC" evidence="15">
    <location>
        <begin position="246"/>
        <end position="365"/>
    </location>
</feature>
<feature type="transmembrane region" description="Helical" evidence="14">
    <location>
        <begin position="12"/>
        <end position="33"/>
    </location>
</feature>
<comment type="caution">
    <text evidence="16">The sequence shown here is derived from an EMBL/GenBank/DDBJ whole genome shotgun (WGS) entry which is preliminary data.</text>
</comment>
<evidence type="ECO:0000256" key="1">
    <source>
        <dbReference type="ARBA" id="ARBA00004382"/>
    </source>
</evidence>
<accession>A0ABV3XNX3</accession>
<comment type="subcellular location">
    <subcellularLocation>
        <location evidence="1">Cell inner membrane</location>
        <topology evidence="1">Single-pass type II membrane protein</topology>
        <orientation evidence="1">Periplasmic side</orientation>
    </subcellularLocation>
</comment>
<evidence type="ECO:0000256" key="10">
    <source>
        <dbReference type="ARBA" id="ARBA00031484"/>
    </source>
</evidence>